<dbReference type="EMBL" id="BAAAHK010000013">
    <property type="protein sequence ID" value="GAA0951971.1"/>
    <property type="molecule type" value="Genomic_DNA"/>
</dbReference>
<keyword evidence="2" id="KW-0812">Transmembrane</keyword>
<keyword evidence="2" id="KW-1133">Transmembrane helix</keyword>
<feature type="transmembrane region" description="Helical" evidence="2">
    <location>
        <begin position="40"/>
        <end position="62"/>
    </location>
</feature>
<evidence type="ECO:0000313" key="4">
    <source>
        <dbReference type="Proteomes" id="UP001500542"/>
    </source>
</evidence>
<accession>A0ABP4BMN6</accession>
<organism evidence="3 4">
    <name type="scientific">Kribbella koreensis</name>
    <dbReference type="NCBI Taxonomy" id="57909"/>
    <lineage>
        <taxon>Bacteria</taxon>
        <taxon>Bacillati</taxon>
        <taxon>Actinomycetota</taxon>
        <taxon>Actinomycetes</taxon>
        <taxon>Propionibacteriales</taxon>
        <taxon>Kribbellaceae</taxon>
        <taxon>Kribbella</taxon>
    </lineage>
</organism>
<keyword evidence="4" id="KW-1185">Reference proteome</keyword>
<gene>
    <name evidence="3" type="ORF">GCM10009554_54260</name>
</gene>
<keyword evidence="2" id="KW-0472">Membrane</keyword>
<evidence type="ECO:0000256" key="1">
    <source>
        <dbReference type="SAM" id="MobiDB-lite"/>
    </source>
</evidence>
<evidence type="ECO:0000256" key="2">
    <source>
        <dbReference type="SAM" id="Phobius"/>
    </source>
</evidence>
<proteinExistence type="predicted"/>
<protein>
    <submittedName>
        <fullName evidence="3">Uncharacterized protein</fullName>
    </submittedName>
</protein>
<comment type="caution">
    <text evidence="3">The sequence shown here is derived from an EMBL/GenBank/DDBJ whole genome shotgun (WGS) entry which is preliminary data.</text>
</comment>
<dbReference type="RefSeq" id="WP_343975956.1">
    <property type="nucleotide sequence ID" value="NZ_BAAAHK010000013.1"/>
</dbReference>
<evidence type="ECO:0000313" key="3">
    <source>
        <dbReference type="EMBL" id="GAA0951971.1"/>
    </source>
</evidence>
<dbReference type="Proteomes" id="UP001500542">
    <property type="component" value="Unassembled WGS sequence"/>
</dbReference>
<feature type="region of interest" description="Disordered" evidence="1">
    <location>
        <begin position="1"/>
        <end position="23"/>
    </location>
</feature>
<name>A0ABP4BMN6_9ACTN</name>
<feature type="region of interest" description="Disordered" evidence="1">
    <location>
        <begin position="63"/>
        <end position="85"/>
    </location>
</feature>
<reference evidence="4" key="1">
    <citation type="journal article" date="2019" name="Int. J. Syst. Evol. Microbiol.">
        <title>The Global Catalogue of Microorganisms (GCM) 10K type strain sequencing project: providing services to taxonomists for standard genome sequencing and annotation.</title>
        <authorList>
            <consortium name="The Broad Institute Genomics Platform"/>
            <consortium name="The Broad Institute Genome Sequencing Center for Infectious Disease"/>
            <person name="Wu L."/>
            <person name="Ma J."/>
        </authorList>
    </citation>
    <scope>NUCLEOTIDE SEQUENCE [LARGE SCALE GENOMIC DNA]</scope>
    <source>
        <strain evidence="4">JCM 10977</strain>
    </source>
</reference>
<sequence length="484" mass="50641">MNLEDLRGQLHQQAGEVDPATPVPLPAIRRRRKVLKRQRAATILTTAAAAVAAIAAVLPGAIDTSAPDPAKPPPDVTRNGITIPGTVGADRLDKAEIAEPGADSLEFSWTPGSTDLTFRSYCRAEAEGQLVRVTVDTHVVLDQPCDDTGDSPRHASAVPSDHLLWLQAKPGKATRVQVFVVDRSTGKESPSVAGLAIGIYRSPAQPVDPAVAGLPVRVPPVGPGDYVKDGFRFPSKAATDTLVSAAVSNFGEETLTRRFKAPSAGIRLRTFCAAEMVSGQFTLKIIINGKPLTSYRCTAEQPVVFQQAGSDFSVVWPQNGYLEVTLQVVETATGKPFAGAPLHIGFGAYALGSIQALIGDGGPALIDQVIEYGGYRYLRTDARTVAAAGGDELTIDTPADKPYVIAYGIAARGPTPGQAPIQAKLLGLANDPSVQLGGGTANVGPGFLTQTYGAPAGPAGKVTLKIVDGRPTKGMLYLAIYLPE</sequence>